<proteinExistence type="predicted"/>
<comment type="caution">
    <text evidence="2">The sequence shown here is derived from an EMBL/GenBank/DDBJ whole genome shotgun (WGS) entry which is preliminary data.</text>
</comment>
<feature type="region of interest" description="Disordered" evidence="1">
    <location>
        <begin position="186"/>
        <end position="210"/>
    </location>
</feature>
<dbReference type="EMBL" id="JBHRWK010000059">
    <property type="protein sequence ID" value="MFC3454050.1"/>
    <property type="molecule type" value="Genomic_DNA"/>
</dbReference>
<dbReference type="RefSeq" id="WP_378243218.1">
    <property type="nucleotide sequence ID" value="NZ_JBHRWK010000059.1"/>
</dbReference>
<name>A0ABV7P661_9PSEU</name>
<accession>A0ABV7P661</accession>
<protein>
    <submittedName>
        <fullName evidence="2">Uncharacterized protein</fullName>
    </submittedName>
</protein>
<reference evidence="3" key="1">
    <citation type="journal article" date="2019" name="Int. J. Syst. Evol. Microbiol.">
        <title>The Global Catalogue of Microorganisms (GCM) 10K type strain sequencing project: providing services to taxonomists for standard genome sequencing and annotation.</title>
        <authorList>
            <consortium name="The Broad Institute Genomics Platform"/>
            <consortium name="The Broad Institute Genome Sequencing Center for Infectious Disease"/>
            <person name="Wu L."/>
            <person name="Ma J."/>
        </authorList>
    </citation>
    <scope>NUCLEOTIDE SEQUENCE [LARGE SCALE GENOMIC DNA]</scope>
    <source>
        <strain evidence="3">CGMCC 4.7676</strain>
    </source>
</reference>
<gene>
    <name evidence="2" type="ORF">ACFOSH_31835</name>
</gene>
<evidence type="ECO:0000313" key="3">
    <source>
        <dbReference type="Proteomes" id="UP001595645"/>
    </source>
</evidence>
<dbReference type="Proteomes" id="UP001595645">
    <property type="component" value="Unassembled WGS sequence"/>
</dbReference>
<sequence>MSTDLKAIMDRDGRRRRMLSDPDLVGDALLFALALDEVLATRKEQGRRSTRPWVVDVAELMWGPATLSTRYRIRRVIGDDVPRFEPLHDPGSPCVAPMVRRKGLCGKRGSLSLVDRDPETGEARWIGLCARHRDMVTQFDARRKAWIANGEPSPPPNTGGVLKRYFQTNWAHLYQWAAPHRTPLDGAVEATPPRPTLRLVRDDEAPGGVS</sequence>
<keyword evidence="3" id="KW-1185">Reference proteome</keyword>
<organism evidence="2 3">
    <name type="scientific">Amycolatopsis speibonae</name>
    <dbReference type="NCBI Taxonomy" id="1450224"/>
    <lineage>
        <taxon>Bacteria</taxon>
        <taxon>Bacillati</taxon>
        <taxon>Actinomycetota</taxon>
        <taxon>Actinomycetes</taxon>
        <taxon>Pseudonocardiales</taxon>
        <taxon>Pseudonocardiaceae</taxon>
        <taxon>Amycolatopsis</taxon>
    </lineage>
</organism>
<evidence type="ECO:0000313" key="2">
    <source>
        <dbReference type="EMBL" id="MFC3454050.1"/>
    </source>
</evidence>
<evidence type="ECO:0000256" key="1">
    <source>
        <dbReference type="SAM" id="MobiDB-lite"/>
    </source>
</evidence>